<name>A0ACB7VVG0_DIOAL</name>
<evidence type="ECO:0000313" key="2">
    <source>
        <dbReference type="Proteomes" id="UP000827976"/>
    </source>
</evidence>
<dbReference type="EMBL" id="CM037016">
    <property type="protein sequence ID" value="KAH7678734.1"/>
    <property type="molecule type" value="Genomic_DNA"/>
</dbReference>
<accession>A0ACB7VVG0</accession>
<proteinExistence type="predicted"/>
<sequence length="307" mass="34334">MPSREVVAWSTMIMAYRTNGKLNQSLIMFERMQFAGVAPNRVTMVNALAACAASAAVEMGVWIHNYVRRSGWVLDVVLGTSLVEMYSKCGRVEDAVKVFDEMPDKNVWTWNSVIGGMAMVKCWDEALMWFLRMEEEGVRPDAVTLVGVLCACSHAGMVMMGRRLFRFMVEGKYGFRPGIKHYGCMVDMFCRAGMIGTAVELVEKMPWEANVAIWGCLLKGSRAHGDLGLSEFAARRLVEIEPGNVAHYVVLGSLYAEMGRWTEAEELRRRMKAMGLRKDAGWSLAENDDEAITGDIEEHIGVPARIE</sequence>
<evidence type="ECO:0000313" key="1">
    <source>
        <dbReference type="EMBL" id="KAH7678734.1"/>
    </source>
</evidence>
<comment type="caution">
    <text evidence="1">The sequence shown here is derived from an EMBL/GenBank/DDBJ whole genome shotgun (WGS) entry which is preliminary data.</text>
</comment>
<organism evidence="1 2">
    <name type="scientific">Dioscorea alata</name>
    <name type="common">Purple yam</name>
    <dbReference type="NCBI Taxonomy" id="55571"/>
    <lineage>
        <taxon>Eukaryota</taxon>
        <taxon>Viridiplantae</taxon>
        <taxon>Streptophyta</taxon>
        <taxon>Embryophyta</taxon>
        <taxon>Tracheophyta</taxon>
        <taxon>Spermatophyta</taxon>
        <taxon>Magnoliopsida</taxon>
        <taxon>Liliopsida</taxon>
        <taxon>Dioscoreales</taxon>
        <taxon>Dioscoreaceae</taxon>
        <taxon>Dioscorea</taxon>
    </lineage>
</organism>
<protein>
    <submittedName>
        <fullName evidence="1">TPR-like protein</fullName>
    </submittedName>
</protein>
<dbReference type="Proteomes" id="UP000827976">
    <property type="component" value="Chromosome 6"/>
</dbReference>
<keyword evidence="2" id="KW-1185">Reference proteome</keyword>
<reference evidence="2" key="1">
    <citation type="journal article" date="2022" name="Nat. Commun.">
        <title>Chromosome evolution and the genetic basis of agronomically important traits in greater yam.</title>
        <authorList>
            <person name="Bredeson J.V."/>
            <person name="Lyons J.B."/>
            <person name="Oniyinde I.O."/>
            <person name="Okereke N.R."/>
            <person name="Kolade O."/>
            <person name="Nnabue I."/>
            <person name="Nwadili C.O."/>
            <person name="Hribova E."/>
            <person name="Parker M."/>
            <person name="Nwogha J."/>
            <person name="Shu S."/>
            <person name="Carlson J."/>
            <person name="Kariba R."/>
            <person name="Muthemba S."/>
            <person name="Knop K."/>
            <person name="Barton G.J."/>
            <person name="Sherwood A.V."/>
            <person name="Lopez-Montes A."/>
            <person name="Asiedu R."/>
            <person name="Jamnadass R."/>
            <person name="Muchugi A."/>
            <person name="Goodstein D."/>
            <person name="Egesi C.N."/>
            <person name="Featherston J."/>
            <person name="Asfaw A."/>
            <person name="Simpson G.G."/>
            <person name="Dolezel J."/>
            <person name="Hendre P.S."/>
            <person name="Van Deynze A."/>
            <person name="Kumar P.L."/>
            <person name="Obidiegwu J.E."/>
            <person name="Bhattacharjee R."/>
            <person name="Rokhsar D.S."/>
        </authorList>
    </citation>
    <scope>NUCLEOTIDE SEQUENCE [LARGE SCALE GENOMIC DNA]</scope>
    <source>
        <strain evidence="2">cv. TDa95/00328</strain>
    </source>
</reference>
<gene>
    <name evidence="1" type="ORF">IHE45_06G016400</name>
</gene>